<dbReference type="Pfam" id="PF12796">
    <property type="entry name" value="Ank_2"/>
    <property type="match status" value="1"/>
</dbReference>
<dbReference type="GO" id="GO:0140693">
    <property type="term" value="F:molecular condensate scaffold activity"/>
    <property type="evidence" value="ECO:0007669"/>
    <property type="project" value="EnsemblPlants"/>
</dbReference>
<dbReference type="PANTHER" id="PTHR24203:SF76">
    <property type="entry name" value="ANKYRIN REPEAT DOMAIN-CONTAINING PROTEIN EMB506, CHLOROPLASTIC"/>
    <property type="match status" value="1"/>
</dbReference>
<feature type="repeat" description="ANK" evidence="3">
    <location>
        <begin position="249"/>
        <end position="281"/>
    </location>
</feature>
<dbReference type="SUPFAM" id="SSF48403">
    <property type="entry name" value="Ankyrin repeat"/>
    <property type="match status" value="1"/>
</dbReference>
<name>W1PD14_AMBTC</name>
<protein>
    <submittedName>
        <fullName evidence="5">Uncharacterized protein</fullName>
    </submittedName>
</protein>
<dbReference type="Pfam" id="PF13637">
    <property type="entry name" value="Ank_4"/>
    <property type="match status" value="1"/>
</dbReference>
<evidence type="ECO:0000256" key="3">
    <source>
        <dbReference type="PROSITE-ProRule" id="PRU00023"/>
    </source>
</evidence>
<reference evidence="6" key="1">
    <citation type="journal article" date="2013" name="Science">
        <title>The Amborella genome and the evolution of flowering plants.</title>
        <authorList>
            <consortium name="Amborella Genome Project"/>
        </authorList>
    </citation>
    <scope>NUCLEOTIDE SEQUENCE [LARGE SCALE GENOMIC DNA]</scope>
</reference>
<feature type="compositionally biased region" description="Acidic residues" evidence="4">
    <location>
        <begin position="63"/>
        <end position="94"/>
    </location>
</feature>
<proteinExistence type="predicted"/>
<dbReference type="EMBL" id="KI394095">
    <property type="protein sequence ID" value="ERN04940.1"/>
    <property type="molecule type" value="Genomic_DNA"/>
</dbReference>
<evidence type="ECO:0000313" key="6">
    <source>
        <dbReference type="Proteomes" id="UP000017836"/>
    </source>
</evidence>
<feature type="region of interest" description="Disordered" evidence="4">
    <location>
        <begin position="60"/>
        <end position="104"/>
    </location>
</feature>
<evidence type="ECO:0000256" key="2">
    <source>
        <dbReference type="ARBA" id="ARBA00023043"/>
    </source>
</evidence>
<dbReference type="AlphaFoldDB" id="W1PD14"/>
<keyword evidence="1" id="KW-0677">Repeat</keyword>
<dbReference type="Proteomes" id="UP000017836">
    <property type="component" value="Unassembled WGS sequence"/>
</dbReference>
<dbReference type="PROSITE" id="PS50297">
    <property type="entry name" value="ANK_REP_REGION"/>
    <property type="match status" value="3"/>
</dbReference>
<keyword evidence="2 3" id="KW-0040">ANK repeat</keyword>
<dbReference type="SMART" id="SM00248">
    <property type="entry name" value="ANK"/>
    <property type="match status" value="5"/>
</dbReference>
<evidence type="ECO:0000256" key="1">
    <source>
        <dbReference type="ARBA" id="ARBA00022737"/>
    </source>
</evidence>
<keyword evidence="6" id="KW-1185">Reference proteome</keyword>
<dbReference type="STRING" id="13333.W1PD14"/>
<evidence type="ECO:0000313" key="5">
    <source>
        <dbReference type="EMBL" id="ERN04940.1"/>
    </source>
</evidence>
<sequence>MWFVAGRAPSLPFHIQALPPSPFCFPPLPLPSTFLKIPRPPLCCGSSSCRVSAMARRGRYDDPIESSEGEWEEPDYDGEWTASDSEEVEEEEDDHATHSIDTSSSFMRLRTQEMEYRNLVKQVEQLLEPEEIAILQNNEAPVLNKISTPKWSPIHTLAASGQIAFMDKLLELDDASVDAVDKDGFTALHKAVIAKKEAVISHLLRAGANPHVRDEDGATLLHYAVQVGAMQTVKLLIKYKVDINIADDDGWTPLHVAIQSRCRDIAKVLLVNGADKTRRTKDGKTALDLSLCYGREFKSYELAKLLKLVPADGVNRDP</sequence>
<dbReference type="OMA" id="EDDHATH"/>
<organism evidence="5 6">
    <name type="scientific">Amborella trichopoda</name>
    <dbReference type="NCBI Taxonomy" id="13333"/>
    <lineage>
        <taxon>Eukaryota</taxon>
        <taxon>Viridiplantae</taxon>
        <taxon>Streptophyta</taxon>
        <taxon>Embryophyta</taxon>
        <taxon>Tracheophyta</taxon>
        <taxon>Spermatophyta</taxon>
        <taxon>Magnoliopsida</taxon>
        <taxon>Amborellales</taxon>
        <taxon>Amborellaceae</taxon>
        <taxon>Amborella</taxon>
    </lineage>
</organism>
<dbReference type="Gramene" id="ERN04940">
    <property type="protein sequence ID" value="ERN04940"/>
    <property type="gene ID" value="AMTR_s00080p00129290"/>
</dbReference>
<dbReference type="HOGENOM" id="CLU_069938_1_0_1"/>
<feature type="repeat" description="ANK" evidence="3">
    <location>
        <begin position="216"/>
        <end position="248"/>
    </location>
</feature>
<dbReference type="eggNOG" id="KOG0504">
    <property type="taxonomic scope" value="Eukaryota"/>
</dbReference>
<dbReference type="Gene3D" id="1.25.40.20">
    <property type="entry name" value="Ankyrin repeat-containing domain"/>
    <property type="match status" value="1"/>
</dbReference>
<gene>
    <name evidence="5" type="ORF">AMTR_s00080p00129290</name>
</gene>
<evidence type="ECO:0000256" key="4">
    <source>
        <dbReference type="SAM" id="MobiDB-lite"/>
    </source>
</evidence>
<dbReference type="PANTHER" id="PTHR24203">
    <property type="entry name" value="ANKYRIN REPEAT FAMILY PROTEIN"/>
    <property type="match status" value="1"/>
</dbReference>
<dbReference type="InterPro" id="IPR002110">
    <property type="entry name" value="Ankyrin_rpt"/>
</dbReference>
<dbReference type="PROSITE" id="PS50088">
    <property type="entry name" value="ANK_REPEAT"/>
    <property type="match status" value="3"/>
</dbReference>
<dbReference type="InterPro" id="IPR036770">
    <property type="entry name" value="Ankyrin_rpt-contain_sf"/>
</dbReference>
<feature type="repeat" description="ANK" evidence="3">
    <location>
        <begin position="183"/>
        <end position="215"/>
    </location>
</feature>
<accession>W1PD14</accession>